<keyword evidence="4" id="KW-1185">Reference proteome</keyword>
<dbReference type="Ensembl" id="ENSPNAT00000014915.2">
    <property type="protein sequence ID" value="ENSPNAP00000028618.1"/>
    <property type="gene ID" value="ENSPNAG00000014354.2"/>
</dbReference>
<dbReference type="OrthoDB" id="9950822at2759"/>
<dbReference type="CTD" id="143662"/>
<organism evidence="3 4">
    <name type="scientific">Pygocentrus nattereri</name>
    <name type="common">Red-bellied piranha</name>
    <dbReference type="NCBI Taxonomy" id="42514"/>
    <lineage>
        <taxon>Eukaryota</taxon>
        <taxon>Metazoa</taxon>
        <taxon>Chordata</taxon>
        <taxon>Craniata</taxon>
        <taxon>Vertebrata</taxon>
        <taxon>Euteleostomi</taxon>
        <taxon>Actinopterygii</taxon>
        <taxon>Neopterygii</taxon>
        <taxon>Teleostei</taxon>
        <taxon>Ostariophysi</taxon>
        <taxon>Characiformes</taxon>
        <taxon>Characoidei</taxon>
        <taxon>Pygocentrus</taxon>
    </lineage>
</organism>
<reference evidence="3" key="2">
    <citation type="submission" date="2025-08" db="UniProtKB">
        <authorList>
            <consortium name="Ensembl"/>
        </authorList>
    </citation>
    <scope>IDENTIFICATION</scope>
</reference>
<sequence>MTSVRGLTEVWPAGANSGKVSSWITSGSSHSLCFVSIHRSSSSFLFSPAHRLTCNDKQKQEEKAIEMKLPLGLVFALLLTLQCLQQATAASEDDAEDLISGSTFGSISGDHYSTSISEDSTVIPVTDNELDANDTDSVTSAPPPHIALNSSRELSVQTNETSTQKFNTSSPITPRPDPTPPMTNKTNLNNTVTPWPDTNSTKPESGSFSSNETAVDNQNSTTSNSVNSTTTHPPQVTNTTAESLPESPTNGTFPTTTTKLPTTVSTTTAVKTTKLNKTGVSFDVRGNSDRGVASDIKQNAKNQAWGAIVGVGVAVGFVALVVYVIMKRRSHRDFSHRKLVEEMPPEPVLRLDNGDPLDLKYDGRAYYNPGLQGDNIQMTSFPRGHSN</sequence>
<keyword evidence="2" id="KW-0812">Transmembrane</keyword>
<dbReference type="GeneID" id="108430799"/>
<protein>
    <recommendedName>
        <fullName evidence="5">Mucin-15</fullName>
    </recommendedName>
</protein>
<feature type="compositionally biased region" description="Polar residues" evidence="1">
    <location>
        <begin position="148"/>
        <end position="167"/>
    </location>
</feature>
<name>A0A3B4DYT5_PYGNA</name>
<keyword evidence="2" id="KW-1133">Transmembrane helix</keyword>
<evidence type="ECO:0000313" key="3">
    <source>
        <dbReference type="Ensembl" id="ENSPNAP00000028618.1"/>
    </source>
</evidence>
<dbReference type="Proteomes" id="UP001501920">
    <property type="component" value="Chromosome 25"/>
</dbReference>
<feature type="region of interest" description="Disordered" evidence="1">
    <location>
        <begin position="128"/>
        <end position="260"/>
    </location>
</feature>
<dbReference type="GeneTree" id="ENSGT01030000235035"/>
<feature type="compositionally biased region" description="Polar residues" evidence="1">
    <location>
        <begin position="184"/>
        <end position="216"/>
    </location>
</feature>
<dbReference type="InterPro" id="IPR031371">
    <property type="entry name" value="Mucin-15"/>
</dbReference>
<dbReference type="Pfam" id="PF15672">
    <property type="entry name" value="Mucin15"/>
    <property type="match status" value="1"/>
</dbReference>
<evidence type="ECO:0000313" key="4">
    <source>
        <dbReference type="Proteomes" id="UP001501920"/>
    </source>
</evidence>
<evidence type="ECO:0000256" key="2">
    <source>
        <dbReference type="SAM" id="Phobius"/>
    </source>
</evidence>
<evidence type="ECO:0008006" key="5">
    <source>
        <dbReference type="Google" id="ProtNLM"/>
    </source>
</evidence>
<dbReference type="PANTHER" id="PTHR45427:SF1">
    <property type="entry name" value="MUCIN-15"/>
    <property type="match status" value="1"/>
</dbReference>
<feature type="compositionally biased region" description="Low complexity" evidence="1">
    <location>
        <begin position="217"/>
        <end position="240"/>
    </location>
</feature>
<proteinExistence type="predicted"/>
<dbReference type="RefSeq" id="XP_017559003.1">
    <property type="nucleotide sequence ID" value="XM_017703514.2"/>
</dbReference>
<dbReference type="OMA" id="FNDIADM"/>
<accession>A0A3B4DYT5</accession>
<dbReference type="STRING" id="42514.ENSPNAP00000028618"/>
<keyword evidence="2" id="KW-0472">Membrane</keyword>
<reference evidence="3 4" key="1">
    <citation type="submission" date="2020-10" db="EMBL/GenBank/DDBJ databases">
        <title>Pygocentrus nattereri (red-bellied piranha) genome, fPygNat1, primary haplotype.</title>
        <authorList>
            <person name="Myers G."/>
            <person name="Meyer A."/>
            <person name="Karagic N."/>
            <person name="Pippel M."/>
            <person name="Winkler S."/>
            <person name="Tracey A."/>
            <person name="Wood J."/>
            <person name="Formenti G."/>
            <person name="Howe K."/>
            <person name="Fedrigo O."/>
            <person name="Jarvis E.D."/>
        </authorList>
    </citation>
    <scope>NUCLEOTIDE SEQUENCE [LARGE SCALE GENOMIC DNA]</scope>
</reference>
<dbReference type="PANTHER" id="PTHR45427">
    <property type="entry name" value="MUCIN-15"/>
    <property type="match status" value="1"/>
</dbReference>
<evidence type="ECO:0000256" key="1">
    <source>
        <dbReference type="SAM" id="MobiDB-lite"/>
    </source>
</evidence>
<reference evidence="3" key="3">
    <citation type="submission" date="2025-09" db="UniProtKB">
        <authorList>
            <consortium name="Ensembl"/>
        </authorList>
    </citation>
    <scope>IDENTIFICATION</scope>
</reference>
<dbReference type="AlphaFoldDB" id="A0A3B4DYT5"/>
<feature type="compositionally biased region" description="Low complexity" evidence="1">
    <location>
        <begin position="249"/>
        <end position="260"/>
    </location>
</feature>
<feature type="transmembrane region" description="Helical" evidence="2">
    <location>
        <begin position="304"/>
        <end position="326"/>
    </location>
</feature>